<accession>A0A439DXY2</accession>
<feature type="region of interest" description="Disordered" evidence="1">
    <location>
        <begin position="59"/>
        <end position="84"/>
    </location>
</feature>
<keyword evidence="3" id="KW-1185">Reference proteome</keyword>
<evidence type="ECO:0000313" key="2">
    <source>
        <dbReference type="EMBL" id="RWA22343.1"/>
    </source>
</evidence>
<protein>
    <submittedName>
        <fullName evidence="2">Uncharacterized protein</fullName>
    </submittedName>
</protein>
<sequence>MTAALADTVAVCWDCGGPCLTYKGSKHGWRCRACVDRYLDKAAAKADAYDRRNREQRIAKGRNTMTAYPGGGTDMTPISAADGRRRDGGMGAGLAVSTPIFYDNREDTD</sequence>
<dbReference type="AlphaFoldDB" id="A0A439DXY2"/>
<dbReference type="Proteomes" id="UP000287177">
    <property type="component" value="Unassembled WGS sequence"/>
</dbReference>
<organism evidence="2 3">
    <name type="scientific">Mycolicibacterium elephantis DSM 44368</name>
    <dbReference type="NCBI Taxonomy" id="1335622"/>
    <lineage>
        <taxon>Bacteria</taxon>
        <taxon>Bacillati</taxon>
        <taxon>Actinomycetota</taxon>
        <taxon>Actinomycetes</taxon>
        <taxon>Mycobacteriales</taxon>
        <taxon>Mycobacteriaceae</taxon>
        <taxon>Mycolicibacterium</taxon>
    </lineage>
</organism>
<evidence type="ECO:0000313" key="3">
    <source>
        <dbReference type="Proteomes" id="UP000287177"/>
    </source>
</evidence>
<gene>
    <name evidence="2" type="ORF">MELE44368_13090</name>
</gene>
<evidence type="ECO:0000256" key="1">
    <source>
        <dbReference type="SAM" id="MobiDB-lite"/>
    </source>
</evidence>
<name>A0A439DXY2_9MYCO</name>
<comment type="caution">
    <text evidence="2">The sequence shown here is derived from an EMBL/GenBank/DDBJ whole genome shotgun (WGS) entry which is preliminary data.</text>
</comment>
<dbReference type="RefSeq" id="WP_206613690.1">
    <property type="nucleotide sequence ID" value="NZ_ATDN01000005.1"/>
</dbReference>
<reference evidence="2 3" key="1">
    <citation type="submission" date="2013-06" db="EMBL/GenBank/DDBJ databases">
        <title>The draft sequence of the Mycobacterium elephantis genome.</title>
        <authorList>
            <person name="Pettersson F.B."/>
            <person name="Das S."/>
            <person name="Dasgupta S."/>
            <person name="Bhattacharya A."/>
            <person name="Kirsebom L.A."/>
        </authorList>
    </citation>
    <scope>NUCLEOTIDE SEQUENCE [LARGE SCALE GENOMIC DNA]</scope>
    <source>
        <strain evidence="2 3">DSM 44368</strain>
    </source>
</reference>
<proteinExistence type="predicted"/>
<dbReference type="EMBL" id="ATDN01000005">
    <property type="protein sequence ID" value="RWA22343.1"/>
    <property type="molecule type" value="Genomic_DNA"/>
</dbReference>